<protein>
    <submittedName>
        <fullName evidence="1">Uncharacterized protein</fullName>
    </submittedName>
</protein>
<dbReference type="Proteomes" id="UP000016496">
    <property type="component" value="Unassembled WGS sequence"/>
</dbReference>
<organism evidence="1 2">
    <name type="scientific">Bacteroides pyogenes F0041</name>
    <dbReference type="NCBI Taxonomy" id="1321819"/>
    <lineage>
        <taxon>Bacteria</taxon>
        <taxon>Pseudomonadati</taxon>
        <taxon>Bacteroidota</taxon>
        <taxon>Bacteroidia</taxon>
        <taxon>Bacteroidales</taxon>
        <taxon>Bacteroidaceae</taxon>
        <taxon>Bacteroides</taxon>
    </lineage>
</organism>
<evidence type="ECO:0000313" key="1">
    <source>
        <dbReference type="EMBL" id="ERI85366.1"/>
    </source>
</evidence>
<accession>U2DZJ5</accession>
<dbReference type="AlphaFoldDB" id="U2DZJ5"/>
<dbReference type="EMBL" id="AWSV01000095">
    <property type="protein sequence ID" value="ERI85366.1"/>
    <property type="molecule type" value="Genomic_DNA"/>
</dbReference>
<name>U2DZJ5_9BACE</name>
<proteinExistence type="predicted"/>
<dbReference type="PATRIC" id="fig|1321819.3.peg.1672"/>
<comment type="caution">
    <text evidence="1">The sequence shown here is derived from an EMBL/GenBank/DDBJ whole genome shotgun (WGS) entry which is preliminary data.</text>
</comment>
<gene>
    <name evidence="1" type="ORF">HMPREF1981_01809</name>
</gene>
<reference evidence="1 2" key="1">
    <citation type="submission" date="2013-08" db="EMBL/GenBank/DDBJ databases">
        <authorList>
            <person name="Weinstock G."/>
            <person name="Sodergren E."/>
            <person name="Wylie T."/>
            <person name="Fulton L."/>
            <person name="Fulton R."/>
            <person name="Fronick C."/>
            <person name="O'Laughlin M."/>
            <person name="Godfrey J."/>
            <person name="Miner T."/>
            <person name="Herter B."/>
            <person name="Appelbaum E."/>
            <person name="Cordes M."/>
            <person name="Lek S."/>
            <person name="Wollam A."/>
            <person name="Pepin K.H."/>
            <person name="Palsikar V.B."/>
            <person name="Mitreva M."/>
            <person name="Wilson R.K."/>
        </authorList>
    </citation>
    <scope>NUCLEOTIDE SEQUENCE [LARGE SCALE GENOMIC DNA]</scope>
    <source>
        <strain evidence="1 2">F0041</strain>
    </source>
</reference>
<dbReference type="HOGENOM" id="CLU_3229854_0_0_10"/>
<sequence>MAFLPQLQASEGNKYRHLHKRQLCVMLSLTHRQAVHPLESTTT</sequence>
<evidence type="ECO:0000313" key="2">
    <source>
        <dbReference type="Proteomes" id="UP000016496"/>
    </source>
</evidence>